<reference evidence="1 2" key="1">
    <citation type="submission" date="2018-10" db="EMBL/GenBank/DDBJ databases">
        <title>The complete genome of Acinetobacter wuhouensis strain WCHAW010062.</title>
        <authorList>
            <person name="Hu Y."/>
            <person name="Long H."/>
            <person name="Feng Y."/>
            <person name="Zong Z."/>
        </authorList>
    </citation>
    <scope>NUCLEOTIDE SEQUENCE [LARGE SCALE GENOMIC DNA]</scope>
    <source>
        <strain evidence="1 2">WCHAW010062</strain>
    </source>
</reference>
<proteinExistence type="predicted"/>
<evidence type="ECO:0000313" key="1">
    <source>
        <dbReference type="EMBL" id="AYO55507.1"/>
    </source>
</evidence>
<dbReference type="KEGG" id="awu:BEN71_15605"/>
<dbReference type="STRING" id="1879050.GCA_001696605_01474"/>
<name>A0A385C943_9GAMM</name>
<dbReference type="AlphaFoldDB" id="A0A385C943"/>
<dbReference type="OrthoDB" id="6712528at2"/>
<organism evidence="1 2">
    <name type="scientific">Acinetobacter wuhouensis</name>
    <dbReference type="NCBI Taxonomy" id="1879050"/>
    <lineage>
        <taxon>Bacteria</taxon>
        <taxon>Pseudomonadati</taxon>
        <taxon>Pseudomonadota</taxon>
        <taxon>Gammaproteobacteria</taxon>
        <taxon>Moraxellales</taxon>
        <taxon>Moraxellaceae</taxon>
        <taxon>Acinetobacter</taxon>
    </lineage>
</organism>
<dbReference type="RefSeq" id="WP_068974132.1">
    <property type="nucleotide sequence ID" value="NZ_CP031716.1"/>
</dbReference>
<dbReference type="Proteomes" id="UP000279962">
    <property type="component" value="Chromosome"/>
</dbReference>
<gene>
    <name evidence="1" type="ORF">CDG68_18430</name>
</gene>
<protein>
    <submittedName>
        <fullName evidence="1">Uncharacterized protein</fullName>
    </submittedName>
</protein>
<evidence type="ECO:0000313" key="2">
    <source>
        <dbReference type="Proteomes" id="UP000279962"/>
    </source>
</evidence>
<dbReference type="EMBL" id="CP033133">
    <property type="protein sequence ID" value="AYO55507.1"/>
    <property type="molecule type" value="Genomic_DNA"/>
</dbReference>
<accession>A0A385C943</accession>
<sequence>MNIPVNTQQDDKDNYNPLTAEKCRQCEDVLPIQNLDPNYEGIVSTHSNDSYCKFSCISENDETQ</sequence>